<dbReference type="InterPro" id="IPR005025">
    <property type="entry name" value="FMN_Rdtase-like_dom"/>
</dbReference>
<evidence type="ECO:0000313" key="7">
    <source>
        <dbReference type="Proteomes" id="UP000241229"/>
    </source>
</evidence>
<dbReference type="OrthoDB" id="1643408at2"/>
<name>A0A2P7SLT1_9HYPH</name>
<reference evidence="6 7" key="1">
    <citation type="submission" date="2018-03" db="EMBL/GenBank/DDBJ databases">
        <title>The draft genome of Mesorhizobium sp. 6GN-30.</title>
        <authorList>
            <person name="Liu L."/>
            <person name="Li L."/>
            <person name="Wang T."/>
            <person name="Zhang X."/>
            <person name="Liang L."/>
        </authorList>
    </citation>
    <scope>NUCLEOTIDE SEQUENCE [LARGE SCALE GENOMIC DNA]</scope>
    <source>
        <strain evidence="6 7">6GN30</strain>
    </source>
</reference>
<keyword evidence="2" id="KW-0285">Flavoprotein</keyword>
<dbReference type="RefSeq" id="WP_106771512.1">
    <property type="nucleotide sequence ID" value="NZ_PXYK01000005.1"/>
</dbReference>
<keyword evidence="3" id="KW-0288">FMN</keyword>
<accession>A0A2P7SLT1</accession>
<dbReference type="InterPro" id="IPR051814">
    <property type="entry name" value="NAD(P)H-dep_FMN_reductase"/>
</dbReference>
<keyword evidence="4" id="KW-0560">Oxidoreductase</keyword>
<feature type="domain" description="NADPH-dependent FMN reductase-like" evidence="5">
    <location>
        <begin position="3"/>
        <end position="141"/>
    </location>
</feature>
<gene>
    <name evidence="6" type="ORF">C7I84_07445</name>
</gene>
<dbReference type="PANTHER" id="PTHR43408:SF2">
    <property type="entry name" value="FMN REDUCTASE (NADPH)"/>
    <property type="match status" value="1"/>
</dbReference>
<dbReference type="AlphaFoldDB" id="A0A2P7SLT1"/>
<proteinExistence type="inferred from homology"/>
<organism evidence="6 7">
    <name type="scientific">Kumtagia ephedrae</name>
    <dbReference type="NCBI Taxonomy" id="2116701"/>
    <lineage>
        <taxon>Bacteria</taxon>
        <taxon>Pseudomonadati</taxon>
        <taxon>Pseudomonadota</taxon>
        <taxon>Alphaproteobacteria</taxon>
        <taxon>Hyphomicrobiales</taxon>
        <taxon>Phyllobacteriaceae</taxon>
        <taxon>Kumtagia</taxon>
    </lineage>
</organism>
<dbReference type="SUPFAM" id="SSF52218">
    <property type="entry name" value="Flavoproteins"/>
    <property type="match status" value="1"/>
</dbReference>
<dbReference type="Pfam" id="PF03358">
    <property type="entry name" value="FMN_red"/>
    <property type="match status" value="1"/>
</dbReference>
<evidence type="ECO:0000256" key="1">
    <source>
        <dbReference type="ARBA" id="ARBA00005990"/>
    </source>
</evidence>
<comment type="caution">
    <text evidence="6">The sequence shown here is derived from an EMBL/GenBank/DDBJ whole genome shotgun (WGS) entry which is preliminary data.</text>
</comment>
<evidence type="ECO:0000256" key="2">
    <source>
        <dbReference type="ARBA" id="ARBA00022630"/>
    </source>
</evidence>
<dbReference type="GO" id="GO:0016491">
    <property type="term" value="F:oxidoreductase activity"/>
    <property type="evidence" value="ECO:0007669"/>
    <property type="project" value="UniProtKB-KW"/>
</dbReference>
<dbReference type="InterPro" id="IPR029039">
    <property type="entry name" value="Flavoprotein-like_sf"/>
</dbReference>
<sequence>MLIGFSANLQRPSKTRALVAEIVERLGDRFGPASLHDLSETARMFGGALQAGELTGEAADILAVIERADALVVASPVHKGSYTGLFKHVFDLVRPDALYGKPVIVAATGGGPRHALVVEHQMRPLFGFFRAQVMPTAVYACDADFSDGKLVDRLVKERVADAAAELGDSRAALTA</sequence>
<evidence type="ECO:0000259" key="5">
    <source>
        <dbReference type="Pfam" id="PF03358"/>
    </source>
</evidence>
<dbReference type="Proteomes" id="UP000241229">
    <property type="component" value="Unassembled WGS sequence"/>
</dbReference>
<dbReference type="Gene3D" id="3.40.50.360">
    <property type="match status" value="1"/>
</dbReference>
<evidence type="ECO:0000256" key="3">
    <source>
        <dbReference type="ARBA" id="ARBA00022643"/>
    </source>
</evidence>
<keyword evidence="7" id="KW-1185">Reference proteome</keyword>
<dbReference type="EMBL" id="PXYK01000005">
    <property type="protein sequence ID" value="PSJ63450.1"/>
    <property type="molecule type" value="Genomic_DNA"/>
</dbReference>
<comment type="similarity">
    <text evidence="1">Belongs to the SsuE family.</text>
</comment>
<evidence type="ECO:0000313" key="6">
    <source>
        <dbReference type="EMBL" id="PSJ63450.1"/>
    </source>
</evidence>
<dbReference type="PANTHER" id="PTHR43408">
    <property type="entry name" value="FMN REDUCTASE (NADPH)"/>
    <property type="match status" value="1"/>
</dbReference>
<evidence type="ECO:0000256" key="4">
    <source>
        <dbReference type="ARBA" id="ARBA00023002"/>
    </source>
</evidence>
<protein>
    <submittedName>
        <fullName evidence="6">FMN reductase</fullName>
    </submittedName>
</protein>